<reference evidence="1 2" key="1">
    <citation type="journal article" date="2010" name="Proc. Natl. Acad. Sci. U.S.A.">
        <title>Enigmatic, ultrasmall, uncultivated Archaea.</title>
        <authorList>
            <person name="Baker B.J."/>
            <person name="Comolli L.R."/>
            <person name="Dick G.J."/>
            <person name="Hauser L.J."/>
            <person name="Hyatt D."/>
            <person name="Dill B.D."/>
            <person name="Land M.L."/>
            <person name="Verberkmoes N.C."/>
            <person name="Hettich R.L."/>
            <person name="Banfield J.F."/>
        </authorList>
    </citation>
    <scope>NUCLEOTIDE SEQUENCE [LARGE SCALE GENOMIC DNA]</scope>
</reference>
<sequence length="188" mass="22401">MLVSKSRGILPGVIPRTDIKELPRENIEFKCSNCHRTWQANESEDENIKIKYKIGWIKLDNEYFGKKGWEKIFFADGKYIEYPKDSEERERFFELRDKQEKGRLLENFNKNGGKELSNTQILLLFAIVNQTALRNSEFKWKEKDLEELIEKNYVERNGIFSKKYSVLAKGFAILDWIQFCKRKNIAFK</sequence>
<accession>D6GU82</accession>
<evidence type="ECO:0000313" key="1">
    <source>
        <dbReference type="EMBL" id="EFD93211.1"/>
    </source>
</evidence>
<dbReference type="Proteomes" id="UP000009376">
    <property type="component" value="Unassembled WGS sequence"/>
</dbReference>
<dbReference type="EMBL" id="GG745544">
    <property type="protein sequence ID" value="EFD93211.1"/>
    <property type="molecule type" value="Genomic_DNA"/>
</dbReference>
<name>D6GU82_PARA5</name>
<evidence type="ECO:0000313" key="2">
    <source>
        <dbReference type="Proteomes" id="UP000009376"/>
    </source>
</evidence>
<gene>
    <name evidence="1" type="ORF">BJBARM5_0002</name>
</gene>
<proteinExistence type="predicted"/>
<dbReference type="AlphaFoldDB" id="D6GU82"/>
<protein>
    <submittedName>
        <fullName evidence="1">Uncharacterized protein</fullName>
    </submittedName>
</protein>
<organism evidence="1 2">
    <name type="scientific">Candidatus Parvarchaeum acidophilus ARMAN-5</name>
    <dbReference type="NCBI Taxonomy" id="662762"/>
    <lineage>
        <taxon>Archaea</taxon>
        <taxon>Candidatus Parvarchaeota</taxon>
        <taxon>Candidatus Parvarchaeum</taxon>
    </lineage>
</organism>